<protein>
    <recommendedName>
        <fullName evidence="11">8-oxo-dGTP diphosphatase</fullName>
        <ecNumber evidence="11">3.6.1.55</ecNumber>
    </recommendedName>
</protein>
<accession>A0AAF0BIB5</accession>
<comment type="similarity">
    <text evidence="2">Belongs to the Nudix hydrolase family.</text>
</comment>
<evidence type="ECO:0000256" key="5">
    <source>
        <dbReference type="ARBA" id="ARBA00022723"/>
    </source>
</evidence>
<keyword evidence="7" id="KW-0378">Hydrolase</keyword>
<evidence type="ECO:0000256" key="10">
    <source>
        <dbReference type="ARBA" id="ARBA00035861"/>
    </source>
</evidence>
<dbReference type="CDD" id="cd03425">
    <property type="entry name" value="NUDIX_MutT_NudA_like"/>
    <property type="match status" value="1"/>
</dbReference>
<keyword evidence="6" id="KW-0227">DNA damage</keyword>
<evidence type="ECO:0000256" key="8">
    <source>
        <dbReference type="ARBA" id="ARBA00022842"/>
    </source>
</evidence>
<name>A0AAF0BIB5_9ENTE</name>
<dbReference type="GO" id="GO:0006260">
    <property type="term" value="P:DNA replication"/>
    <property type="evidence" value="ECO:0007669"/>
    <property type="project" value="UniProtKB-KW"/>
</dbReference>
<dbReference type="GO" id="GO:0035539">
    <property type="term" value="F:8-oxo-7,8-dihydrodeoxyguanosine triphosphate pyrophosphatase activity"/>
    <property type="evidence" value="ECO:0007669"/>
    <property type="project" value="UniProtKB-EC"/>
</dbReference>
<evidence type="ECO:0000256" key="2">
    <source>
        <dbReference type="ARBA" id="ARBA00005582"/>
    </source>
</evidence>
<evidence type="ECO:0000256" key="11">
    <source>
        <dbReference type="ARBA" id="ARBA00038905"/>
    </source>
</evidence>
<dbReference type="Pfam" id="PF00293">
    <property type="entry name" value="NUDIX"/>
    <property type="match status" value="1"/>
</dbReference>
<evidence type="ECO:0000256" key="3">
    <source>
        <dbReference type="ARBA" id="ARBA00022457"/>
    </source>
</evidence>
<feature type="domain" description="Nudix hydrolase" evidence="12">
    <location>
        <begin position="1"/>
        <end position="127"/>
    </location>
</feature>
<gene>
    <name evidence="13" type="ORF">PML95_00615</name>
</gene>
<evidence type="ECO:0000313" key="14">
    <source>
        <dbReference type="Proteomes" id="UP001179600"/>
    </source>
</evidence>
<sequence length="137" mass="15895">MKEINVVGAIMIKNNEVFCCQRPFDKTLGGLWEFPGGKIEKNETEEEALYREIVEELECEIQNLNFFERTSYVYDFGKVNLSTFICEIVTGEPVLTEHLDAKWLPYHKLDTVDWAPADIPIVKKLMTIDDVRNGYDK</sequence>
<evidence type="ECO:0000313" key="13">
    <source>
        <dbReference type="EMBL" id="WCG22806.1"/>
    </source>
</evidence>
<dbReference type="GO" id="GO:0046872">
    <property type="term" value="F:metal ion binding"/>
    <property type="evidence" value="ECO:0007669"/>
    <property type="project" value="UniProtKB-KW"/>
</dbReference>
<dbReference type="PANTHER" id="PTHR47707">
    <property type="entry name" value="8-OXO-DGTP DIPHOSPHATASE"/>
    <property type="match status" value="1"/>
</dbReference>
<dbReference type="AlphaFoldDB" id="A0AAF0BIB5"/>
<dbReference type="GO" id="GO:0044715">
    <property type="term" value="F:8-oxo-dGDP phosphatase activity"/>
    <property type="evidence" value="ECO:0007669"/>
    <property type="project" value="TreeGrafter"/>
</dbReference>
<keyword evidence="3" id="KW-0515">Mutator protein</keyword>
<organism evidence="13 14">
    <name type="scientific">Vagococcus lutrae</name>
    <dbReference type="NCBI Taxonomy" id="81947"/>
    <lineage>
        <taxon>Bacteria</taxon>
        <taxon>Bacillati</taxon>
        <taxon>Bacillota</taxon>
        <taxon>Bacilli</taxon>
        <taxon>Lactobacillales</taxon>
        <taxon>Enterococcaceae</taxon>
        <taxon>Vagococcus</taxon>
    </lineage>
</organism>
<dbReference type="GO" id="GO:0006281">
    <property type="term" value="P:DNA repair"/>
    <property type="evidence" value="ECO:0007669"/>
    <property type="project" value="UniProtKB-KW"/>
</dbReference>
<dbReference type="Gene3D" id="3.90.79.10">
    <property type="entry name" value="Nucleoside Triphosphate Pyrophosphohydrolase"/>
    <property type="match status" value="1"/>
</dbReference>
<evidence type="ECO:0000256" key="1">
    <source>
        <dbReference type="ARBA" id="ARBA00001946"/>
    </source>
</evidence>
<dbReference type="InterPro" id="IPR047127">
    <property type="entry name" value="MutT-like"/>
</dbReference>
<dbReference type="GO" id="GO:0044716">
    <property type="term" value="F:8-oxo-GDP phosphatase activity"/>
    <property type="evidence" value="ECO:0007669"/>
    <property type="project" value="TreeGrafter"/>
</dbReference>
<evidence type="ECO:0000256" key="7">
    <source>
        <dbReference type="ARBA" id="ARBA00022801"/>
    </source>
</evidence>
<dbReference type="SUPFAM" id="SSF55811">
    <property type="entry name" value="Nudix"/>
    <property type="match status" value="1"/>
</dbReference>
<keyword evidence="9" id="KW-0234">DNA repair</keyword>
<reference evidence="13" key="1">
    <citation type="submission" date="2023-01" db="EMBL/GenBank/DDBJ databases">
        <title>Oxazolidinone resistance genes in florfenicol resistant enterococci from beef cattle and veal calves at slaughter.</title>
        <authorList>
            <person name="Biggel M."/>
        </authorList>
    </citation>
    <scope>NUCLEOTIDE SEQUENCE</scope>
    <source>
        <strain evidence="13">K204-1</strain>
    </source>
</reference>
<keyword evidence="4" id="KW-0235">DNA replication</keyword>
<dbReference type="PRINTS" id="PR00502">
    <property type="entry name" value="NUDIXFAMILY"/>
</dbReference>
<comment type="cofactor">
    <cofactor evidence="1">
        <name>Mg(2+)</name>
        <dbReference type="ChEBI" id="CHEBI:18420"/>
    </cofactor>
</comment>
<evidence type="ECO:0000256" key="4">
    <source>
        <dbReference type="ARBA" id="ARBA00022705"/>
    </source>
</evidence>
<dbReference type="GO" id="GO:0008413">
    <property type="term" value="F:8-oxo-7,8-dihydroguanosine triphosphate pyrophosphatase activity"/>
    <property type="evidence" value="ECO:0007669"/>
    <property type="project" value="TreeGrafter"/>
</dbReference>
<evidence type="ECO:0000256" key="9">
    <source>
        <dbReference type="ARBA" id="ARBA00023204"/>
    </source>
</evidence>
<dbReference type="PROSITE" id="PS51462">
    <property type="entry name" value="NUDIX"/>
    <property type="match status" value="1"/>
</dbReference>
<dbReference type="EMBL" id="CP116507">
    <property type="protein sequence ID" value="WCG22806.1"/>
    <property type="molecule type" value="Genomic_DNA"/>
</dbReference>
<dbReference type="InterPro" id="IPR000086">
    <property type="entry name" value="NUDIX_hydrolase_dom"/>
</dbReference>
<proteinExistence type="inferred from homology"/>
<keyword evidence="5" id="KW-0479">Metal-binding</keyword>
<dbReference type="InterPro" id="IPR015797">
    <property type="entry name" value="NUDIX_hydrolase-like_dom_sf"/>
</dbReference>
<evidence type="ECO:0000259" key="12">
    <source>
        <dbReference type="PROSITE" id="PS51462"/>
    </source>
</evidence>
<dbReference type="RefSeq" id="WP_272163390.1">
    <property type="nucleotide sequence ID" value="NZ_CP116507.1"/>
</dbReference>
<dbReference type="EC" id="3.6.1.55" evidence="11"/>
<dbReference type="PANTHER" id="PTHR47707:SF1">
    <property type="entry name" value="NUDIX HYDROLASE FAMILY PROTEIN"/>
    <property type="match status" value="1"/>
</dbReference>
<keyword evidence="8" id="KW-0460">Magnesium</keyword>
<dbReference type="InterPro" id="IPR020476">
    <property type="entry name" value="Nudix_hydrolase"/>
</dbReference>
<dbReference type="Proteomes" id="UP001179600">
    <property type="component" value="Chromosome"/>
</dbReference>
<comment type="catalytic activity">
    <reaction evidence="10">
        <text>8-oxo-dGTP + H2O = 8-oxo-dGMP + diphosphate + H(+)</text>
        <dbReference type="Rhea" id="RHEA:31575"/>
        <dbReference type="ChEBI" id="CHEBI:15377"/>
        <dbReference type="ChEBI" id="CHEBI:15378"/>
        <dbReference type="ChEBI" id="CHEBI:33019"/>
        <dbReference type="ChEBI" id="CHEBI:63224"/>
        <dbReference type="ChEBI" id="CHEBI:77896"/>
        <dbReference type="EC" id="3.6.1.55"/>
    </reaction>
</comment>
<evidence type="ECO:0000256" key="6">
    <source>
        <dbReference type="ARBA" id="ARBA00022763"/>
    </source>
</evidence>